<dbReference type="EMBL" id="JAASQL010000004">
    <property type="protein sequence ID" value="NIJ46070.1"/>
    <property type="molecule type" value="Genomic_DNA"/>
</dbReference>
<keyword evidence="1 6" id="KW-0963">Cytoplasm</keyword>
<dbReference type="SUPFAM" id="SSF53335">
    <property type="entry name" value="S-adenosyl-L-methionine-dependent methyltransferases"/>
    <property type="match status" value="1"/>
</dbReference>
<dbReference type="InterPro" id="IPR029063">
    <property type="entry name" value="SAM-dependent_MTases_sf"/>
</dbReference>
<keyword evidence="3 6" id="KW-0808">Transferase</keyword>
<sequence length="231" mass="26711">MFQFKQFSITQDKSAMKVGTDGVLLGAWTPVEKATQILDIGTGTGLIALMLAQRNSFSNIDAVEIDISACLEAEENFKSSNWKDRISLFKTSISLFKPTIKYDLIVSNPPYYTDTFKSEKTKRTLARHVDGLSFKTLLSYSKKWLTDKGICTYIIPYKEENDFILLALEMELYLIKQTRVKGRKELEYKRSLLCFSKTPEDCEKKELIIEIDRHIYTEDYIKLTAPFYLKM</sequence>
<evidence type="ECO:0000256" key="6">
    <source>
        <dbReference type="HAMAP-Rule" id="MF_01872"/>
    </source>
</evidence>
<dbReference type="PANTHER" id="PTHR47739">
    <property type="entry name" value="TRNA1(VAL) (ADENINE(37)-N6)-METHYLTRANSFERASE"/>
    <property type="match status" value="1"/>
</dbReference>
<dbReference type="InterPro" id="IPR022882">
    <property type="entry name" value="tRNA_adenine-N6_MeTrfase"/>
</dbReference>
<organism evidence="8 9">
    <name type="scientific">Wenyingzhuangia heitensis</name>
    <dbReference type="NCBI Taxonomy" id="1487859"/>
    <lineage>
        <taxon>Bacteria</taxon>
        <taxon>Pseudomonadati</taxon>
        <taxon>Bacteroidota</taxon>
        <taxon>Flavobacteriia</taxon>
        <taxon>Flavobacteriales</taxon>
        <taxon>Flavobacteriaceae</taxon>
        <taxon>Wenyingzhuangia</taxon>
    </lineage>
</organism>
<keyword evidence="2 6" id="KW-0489">Methyltransferase</keyword>
<gene>
    <name evidence="8" type="ORF">FHR24_002548</name>
</gene>
<dbReference type="InterPro" id="IPR050210">
    <property type="entry name" value="tRNA_Adenine-N(6)_MTase"/>
</dbReference>
<dbReference type="HAMAP" id="MF_01872">
    <property type="entry name" value="tRNA_methyltr_YfiC"/>
    <property type="match status" value="1"/>
</dbReference>
<proteinExistence type="inferred from homology"/>
<dbReference type="InterPro" id="IPR002052">
    <property type="entry name" value="DNA_methylase_N6_adenine_CS"/>
</dbReference>
<dbReference type="EC" id="2.1.1.223" evidence="6"/>
<evidence type="ECO:0000256" key="2">
    <source>
        <dbReference type="ARBA" id="ARBA00022603"/>
    </source>
</evidence>
<dbReference type="RefSeq" id="WP_167189411.1">
    <property type="nucleotide sequence ID" value="NZ_JAASQL010000004.1"/>
</dbReference>
<comment type="caution">
    <text evidence="8">The sequence shown here is derived from an EMBL/GenBank/DDBJ whole genome shotgun (WGS) entry which is preliminary data.</text>
</comment>
<keyword evidence="9" id="KW-1185">Reference proteome</keyword>
<evidence type="ECO:0000256" key="3">
    <source>
        <dbReference type="ARBA" id="ARBA00022679"/>
    </source>
</evidence>
<reference evidence="8 9" key="1">
    <citation type="submission" date="2020-03" db="EMBL/GenBank/DDBJ databases">
        <title>Genomic Encyclopedia of Type Strains, Phase IV (KMG-IV): sequencing the most valuable type-strain genomes for metagenomic binning, comparative biology and taxonomic classification.</title>
        <authorList>
            <person name="Goeker M."/>
        </authorList>
    </citation>
    <scope>NUCLEOTIDE SEQUENCE [LARGE SCALE GENOMIC DNA]</scope>
    <source>
        <strain evidence="8 9">DSM 101599</strain>
    </source>
</reference>
<evidence type="ECO:0000313" key="9">
    <source>
        <dbReference type="Proteomes" id="UP000745859"/>
    </source>
</evidence>
<name>A0ABX0UDV9_9FLAO</name>
<comment type="catalytic activity">
    <reaction evidence="6">
        <text>adenosine(37) in tRNA1(Val) + S-adenosyl-L-methionine = N(6)-methyladenosine(37) in tRNA1(Val) + S-adenosyl-L-homocysteine + H(+)</text>
        <dbReference type="Rhea" id="RHEA:43160"/>
        <dbReference type="Rhea" id="RHEA-COMP:10369"/>
        <dbReference type="Rhea" id="RHEA-COMP:10370"/>
        <dbReference type="ChEBI" id="CHEBI:15378"/>
        <dbReference type="ChEBI" id="CHEBI:57856"/>
        <dbReference type="ChEBI" id="CHEBI:59789"/>
        <dbReference type="ChEBI" id="CHEBI:74411"/>
        <dbReference type="ChEBI" id="CHEBI:74449"/>
        <dbReference type="EC" id="2.1.1.223"/>
    </reaction>
</comment>
<keyword evidence="4 6" id="KW-0949">S-adenosyl-L-methionine</keyword>
<comment type="similarity">
    <text evidence="6">Belongs to the methyltransferase superfamily. tRNA (adenine-N(6)-)-methyltransferase family.</text>
</comment>
<dbReference type="Pfam" id="PF05175">
    <property type="entry name" value="MTS"/>
    <property type="match status" value="1"/>
</dbReference>
<dbReference type="CDD" id="cd02440">
    <property type="entry name" value="AdoMet_MTases"/>
    <property type="match status" value="1"/>
</dbReference>
<dbReference type="InterPro" id="IPR007848">
    <property type="entry name" value="Small_mtfrase_dom"/>
</dbReference>
<evidence type="ECO:0000256" key="1">
    <source>
        <dbReference type="ARBA" id="ARBA00022490"/>
    </source>
</evidence>
<accession>A0ABX0UDV9</accession>
<protein>
    <recommendedName>
        <fullName evidence="6">tRNA1(Val) (adenine(37)-N6)-methyltransferase</fullName>
        <ecNumber evidence="6">2.1.1.223</ecNumber>
    </recommendedName>
    <alternativeName>
        <fullName evidence="6">tRNA m6A37 methyltransferase</fullName>
    </alternativeName>
</protein>
<evidence type="ECO:0000259" key="7">
    <source>
        <dbReference type="Pfam" id="PF05175"/>
    </source>
</evidence>
<comment type="subcellular location">
    <subcellularLocation>
        <location evidence="6">Cytoplasm</location>
    </subcellularLocation>
</comment>
<dbReference type="Gene3D" id="3.40.50.150">
    <property type="entry name" value="Vaccinia Virus protein VP39"/>
    <property type="match status" value="1"/>
</dbReference>
<dbReference type="GO" id="GO:0032259">
    <property type="term" value="P:methylation"/>
    <property type="evidence" value="ECO:0007669"/>
    <property type="project" value="UniProtKB-KW"/>
</dbReference>
<evidence type="ECO:0000256" key="4">
    <source>
        <dbReference type="ARBA" id="ARBA00022691"/>
    </source>
</evidence>
<feature type="domain" description="Methyltransferase small" evidence="7">
    <location>
        <begin position="30"/>
        <end position="120"/>
    </location>
</feature>
<dbReference type="Proteomes" id="UP000745859">
    <property type="component" value="Unassembled WGS sequence"/>
</dbReference>
<evidence type="ECO:0000256" key="5">
    <source>
        <dbReference type="ARBA" id="ARBA00022694"/>
    </source>
</evidence>
<evidence type="ECO:0000313" key="8">
    <source>
        <dbReference type="EMBL" id="NIJ46070.1"/>
    </source>
</evidence>
<dbReference type="PROSITE" id="PS00092">
    <property type="entry name" value="N6_MTASE"/>
    <property type="match status" value="1"/>
</dbReference>
<dbReference type="PANTHER" id="PTHR47739:SF1">
    <property type="entry name" value="TRNA1(VAL) (ADENINE(37)-N6)-METHYLTRANSFERASE"/>
    <property type="match status" value="1"/>
</dbReference>
<comment type="function">
    <text evidence="6">Specifically methylates the adenine in position 37 of tRNA(1)(Val) (anticodon cmo5UAC).</text>
</comment>
<keyword evidence="5 6" id="KW-0819">tRNA processing</keyword>
<dbReference type="GO" id="GO:0008168">
    <property type="term" value="F:methyltransferase activity"/>
    <property type="evidence" value="ECO:0007669"/>
    <property type="project" value="UniProtKB-KW"/>
</dbReference>